<keyword evidence="1" id="KW-1133">Transmembrane helix</keyword>
<comment type="caution">
    <text evidence="2">The sequence shown here is derived from an EMBL/GenBank/DDBJ whole genome shotgun (WGS) entry which is preliminary data.</text>
</comment>
<evidence type="ECO:0000256" key="1">
    <source>
        <dbReference type="SAM" id="Phobius"/>
    </source>
</evidence>
<name>A0ABR6P6A0_9DEIN</name>
<dbReference type="Proteomes" id="UP000587579">
    <property type="component" value="Unassembled WGS sequence"/>
</dbReference>
<evidence type="ECO:0000313" key="3">
    <source>
        <dbReference type="Proteomes" id="UP000587579"/>
    </source>
</evidence>
<gene>
    <name evidence="2" type="ORF">HNQ05_001322</name>
</gene>
<dbReference type="RefSeq" id="WP_147148051.1">
    <property type="nucleotide sequence ID" value="NZ_JACHEZ010000004.1"/>
</dbReference>
<keyword evidence="1" id="KW-0472">Membrane</keyword>
<sequence length="151" mass="16567">MSHKGAPATMGTTNQRVFSLLASYLNGLLVVAFVGAANRVVCGPAETCHNFLFIAPFAISVLVVSLLVSLLLVLIRDGMRFLPLHIQTFFLAAFTAGLAVLVLVAFYRYAPIHFADTLWLWIVFPLVAGLSFWALFLSKEVRRAVEALLVE</sequence>
<feature type="transmembrane region" description="Helical" evidence="1">
    <location>
        <begin position="86"/>
        <end position="106"/>
    </location>
</feature>
<reference evidence="2 3" key="1">
    <citation type="submission" date="2020-08" db="EMBL/GenBank/DDBJ databases">
        <title>Genomic Encyclopedia of Type Strains, Phase IV (KMG-IV): sequencing the most valuable type-strain genomes for metagenomic binning, comparative biology and taxonomic classification.</title>
        <authorList>
            <person name="Goeker M."/>
        </authorList>
    </citation>
    <scope>NUCLEOTIDE SEQUENCE [LARGE SCALE GENOMIC DNA]</scope>
    <source>
        <strain evidence="2 3">DSM 15757</strain>
    </source>
</reference>
<feature type="transmembrane region" description="Helical" evidence="1">
    <location>
        <begin position="118"/>
        <end position="137"/>
    </location>
</feature>
<feature type="transmembrane region" description="Helical" evidence="1">
    <location>
        <begin position="53"/>
        <end position="74"/>
    </location>
</feature>
<feature type="transmembrane region" description="Helical" evidence="1">
    <location>
        <begin position="21"/>
        <end position="41"/>
    </location>
</feature>
<organism evidence="2 3">
    <name type="scientific">Oceanithermus desulfurans</name>
    <dbReference type="NCBI Taxonomy" id="227924"/>
    <lineage>
        <taxon>Bacteria</taxon>
        <taxon>Thermotogati</taxon>
        <taxon>Deinococcota</taxon>
        <taxon>Deinococci</taxon>
        <taxon>Thermales</taxon>
        <taxon>Thermaceae</taxon>
        <taxon>Oceanithermus</taxon>
    </lineage>
</organism>
<dbReference type="EMBL" id="JACHEZ010000004">
    <property type="protein sequence ID" value="MBB6029953.1"/>
    <property type="molecule type" value="Genomic_DNA"/>
</dbReference>
<keyword evidence="3" id="KW-1185">Reference proteome</keyword>
<evidence type="ECO:0000313" key="2">
    <source>
        <dbReference type="EMBL" id="MBB6029953.1"/>
    </source>
</evidence>
<proteinExistence type="predicted"/>
<protein>
    <submittedName>
        <fullName evidence="2">ABC-type multidrug transport system permease subunit</fullName>
    </submittedName>
</protein>
<accession>A0ABR6P6A0</accession>
<keyword evidence="1" id="KW-0812">Transmembrane</keyword>